<evidence type="ECO:0000256" key="3">
    <source>
        <dbReference type="ARBA" id="ARBA00022801"/>
    </source>
</evidence>
<sequence length="113" mass="12294">MVKDGDRIGAAGFMIEVISIPGHSSDSVVYRIGSLLFTGDVLTAGLVGSTASAYGATTQMNKLRSRLLSLQGDYIVLPGHGPPTTLEAERRFNTDIFNYEQNRSKRPSFRTDL</sequence>
<keyword evidence="3" id="KW-0378">Hydrolase</keyword>
<comment type="cofactor">
    <cofactor evidence="1">
        <name>Zn(2+)</name>
        <dbReference type="ChEBI" id="CHEBI:29105"/>
    </cofactor>
</comment>
<dbReference type="PANTHER" id="PTHR46233:SF3">
    <property type="entry name" value="HYDROXYACYLGLUTATHIONE HYDROLASE GLOC"/>
    <property type="match status" value="1"/>
</dbReference>
<evidence type="ECO:0000256" key="1">
    <source>
        <dbReference type="ARBA" id="ARBA00001947"/>
    </source>
</evidence>
<dbReference type="Gene3D" id="3.60.15.10">
    <property type="entry name" value="Ribonuclease Z/Hydroxyacylglutathione hydrolase-like"/>
    <property type="match status" value="1"/>
</dbReference>
<evidence type="ECO:0000259" key="5">
    <source>
        <dbReference type="Pfam" id="PF00753"/>
    </source>
</evidence>
<feature type="domain" description="Metallo-beta-lactamase" evidence="5">
    <location>
        <begin position="8"/>
        <end position="80"/>
    </location>
</feature>
<dbReference type="InterPro" id="IPR036866">
    <property type="entry name" value="RibonucZ/Hydroxyglut_hydro"/>
</dbReference>
<organism evidence="6">
    <name type="scientific">uncultured bacterium contig00042</name>
    <dbReference type="NCBI Taxonomy" id="1181529"/>
    <lineage>
        <taxon>Bacteria</taxon>
        <taxon>environmental samples</taxon>
    </lineage>
</organism>
<dbReference type="SUPFAM" id="SSF56281">
    <property type="entry name" value="Metallo-hydrolase/oxidoreductase"/>
    <property type="match status" value="1"/>
</dbReference>
<evidence type="ECO:0000313" key="6">
    <source>
        <dbReference type="EMBL" id="AGS52592.1"/>
    </source>
</evidence>
<reference evidence="6" key="1">
    <citation type="submission" date="2012-03" db="EMBL/GenBank/DDBJ databases">
        <title>Functional metagenomics reveals considerable lignocellulase gene clusters in the gut microbiome of a wood-feeding higher termite.</title>
        <authorList>
            <person name="Liu N."/>
        </authorList>
    </citation>
    <scope>NUCLEOTIDE SEQUENCE</scope>
</reference>
<dbReference type="PANTHER" id="PTHR46233">
    <property type="entry name" value="HYDROXYACYLGLUTATHIONE HYDROLASE GLOC"/>
    <property type="match status" value="1"/>
</dbReference>
<dbReference type="AlphaFoldDB" id="A0A806JZF4"/>
<evidence type="ECO:0000256" key="2">
    <source>
        <dbReference type="ARBA" id="ARBA00022723"/>
    </source>
</evidence>
<keyword evidence="4" id="KW-0862">Zinc</keyword>
<protein>
    <recommendedName>
        <fullName evidence="5">Metallo-beta-lactamase domain-containing protein</fullName>
    </recommendedName>
</protein>
<dbReference type="InterPro" id="IPR051453">
    <property type="entry name" value="MBL_Glyoxalase_II"/>
</dbReference>
<dbReference type="GO" id="GO:0046872">
    <property type="term" value="F:metal ion binding"/>
    <property type="evidence" value="ECO:0007669"/>
    <property type="project" value="UniProtKB-KW"/>
</dbReference>
<keyword evidence="2" id="KW-0479">Metal-binding</keyword>
<dbReference type="GO" id="GO:0016787">
    <property type="term" value="F:hydrolase activity"/>
    <property type="evidence" value="ECO:0007669"/>
    <property type="project" value="UniProtKB-KW"/>
</dbReference>
<evidence type="ECO:0000256" key="4">
    <source>
        <dbReference type="ARBA" id="ARBA00022833"/>
    </source>
</evidence>
<name>A0A806JZF4_9BACT</name>
<dbReference type="EMBL" id="JQ844202">
    <property type="protein sequence ID" value="AGS52592.1"/>
    <property type="molecule type" value="Genomic_DNA"/>
</dbReference>
<dbReference type="InterPro" id="IPR001279">
    <property type="entry name" value="Metallo-B-lactamas"/>
</dbReference>
<proteinExistence type="predicted"/>
<accession>A0A806JZF4</accession>
<dbReference type="Pfam" id="PF00753">
    <property type="entry name" value="Lactamase_B"/>
    <property type="match status" value="1"/>
</dbReference>